<protein>
    <submittedName>
        <fullName evidence="8">ABC transporter permease</fullName>
    </submittedName>
</protein>
<keyword evidence="3 6" id="KW-0812">Transmembrane</keyword>
<evidence type="ECO:0000259" key="7">
    <source>
        <dbReference type="Pfam" id="PF12698"/>
    </source>
</evidence>
<gene>
    <name evidence="8" type="ORF">P9B03_02585</name>
</gene>
<keyword evidence="9" id="KW-1185">Reference proteome</keyword>
<dbReference type="Pfam" id="PF12698">
    <property type="entry name" value="ABC2_membrane_3"/>
    <property type="match status" value="1"/>
</dbReference>
<feature type="transmembrane region" description="Helical" evidence="6">
    <location>
        <begin position="21"/>
        <end position="38"/>
    </location>
</feature>
<dbReference type="InterPro" id="IPR051449">
    <property type="entry name" value="ABC-2_transporter_component"/>
</dbReference>
<evidence type="ECO:0000313" key="9">
    <source>
        <dbReference type="Proteomes" id="UP001344888"/>
    </source>
</evidence>
<feature type="transmembrane region" description="Helical" evidence="6">
    <location>
        <begin position="274"/>
        <end position="297"/>
    </location>
</feature>
<comment type="caution">
    <text evidence="8">The sequence shown here is derived from an EMBL/GenBank/DDBJ whole genome shotgun (WGS) entry which is preliminary data.</text>
</comment>
<dbReference type="PANTHER" id="PTHR30294">
    <property type="entry name" value="MEMBRANE COMPONENT OF ABC TRANSPORTER YHHJ-RELATED"/>
    <property type="match status" value="1"/>
</dbReference>
<dbReference type="EMBL" id="JARSFG010000003">
    <property type="protein sequence ID" value="MEC1177359.1"/>
    <property type="molecule type" value="Genomic_DNA"/>
</dbReference>
<proteinExistence type="predicted"/>
<organism evidence="8 9">
    <name type="scientific">Metasolibacillus meyeri</name>
    <dbReference type="NCBI Taxonomy" id="1071052"/>
    <lineage>
        <taxon>Bacteria</taxon>
        <taxon>Bacillati</taxon>
        <taxon>Bacillota</taxon>
        <taxon>Bacilli</taxon>
        <taxon>Bacillales</taxon>
        <taxon>Caryophanaceae</taxon>
        <taxon>Metasolibacillus</taxon>
    </lineage>
</organism>
<keyword evidence="4 6" id="KW-1133">Transmembrane helix</keyword>
<reference evidence="8 9" key="1">
    <citation type="submission" date="2023-03" db="EMBL/GenBank/DDBJ databases">
        <title>Bacillus Genome Sequencing.</title>
        <authorList>
            <person name="Dunlap C."/>
        </authorList>
    </citation>
    <scope>NUCLEOTIDE SEQUENCE [LARGE SCALE GENOMIC DNA]</scope>
    <source>
        <strain evidence="8 9">B-59205</strain>
    </source>
</reference>
<evidence type="ECO:0000256" key="4">
    <source>
        <dbReference type="ARBA" id="ARBA00022989"/>
    </source>
</evidence>
<evidence type="ECO:0000256" key="5">
    <source>
        <dbReference type="ARBA" id="ARBA00023136"/>
    </source>
</evidence>
<feature type="transmembrane region" description="Helical" evidence="6">
    <location>
        <begin position="232"/>
        <end position="253"/>
    </location>
</feature>
<dbReference type="AlphaFoldDB" id="A0AAW9NNQ9"/>
<dbReference type="PANTHER" id="PTHR30294:SF29">
    <property type="entry name" value="MULTIDRUG ABC TRANSPORTER PERMEASE YBHS-RELATED"/>
    <property type="match status" value="1"/>
</dbReference>
<feature type="transmembrane region" description="Helical" evidence="6">
    <location>
        <begin position="179"/>
        <end position="199"/>
    </location>
</feature>
<keyword evidence="2" id="KW-1003">Cell membrane</keyword>
<evidence type="ECO:0000256" key="3">
    <source>
        <dbReference type="ARBA" id="ARBA00022692"/>
    </source>
</evidence>
<comment type="subcellular location">
    <subcellularLocation>
        <location evidence="1">Cell membrane</location>
        <topology evidence="1">Multi-pass membrane protein</topology>
    </subcellularLocation>
</comment>
<feature type="transmembrane region" description="Helical" evidence="6">
    <location>
        <begin position="366"/>
        <end position="386"/>
    </location>
</feature>
<evidence type="ECO:0000256" key="2">
    <source>
        <dbReference type="ARBA" id="ARBA00022475"/>
    </source>
</evidence>
<sequence>MSKFMILLKENYKQKVKAKSFIIMTLLYIIGVSIFFFWSDIKEALFSSEPDQLIYVNTTNFDVGQMLEDGDIVWTQLASTTEAEEALKKEDYVAALVFSAADTTLAVDLVSLDPLPLNMQQQLSATAHTIGQFYAMDQLNLSPEQSAQLLNAAPQIAMKTLNEAATDGKSEEQKTAGMFISYIAGFLVYIFVISFLSIVTSDVASEKGSRALEMLLVSVKAETHFKAKVMSIFLVALTQFAVLFGTSFVLLKTKDGGAKWTMVSEVLAELHGQYLLYVGAFLLVTIFMFLIIGALLGSLVSKPEEASQAMMPAMILVIVAFFIMVTATGNPDTLLVTIASYVPFTSGMVMPMRIGATDLGVLEPLISLSILIATTFALYLLSVSFYKRSVLTYSTGGLIQKIKTVFKVTT</sequence>
<dbReference type="Proteomes" id="UP001344888">
    <property type="component" value="Unassembled WGS sequence"/>
</dbReference>
<name>A0AAW9NNQ9_9BACL</name>
<accession>A0AAW9NNQ9</accession>
<keyword evidence="5 6" id="KW-0472">Membrane</keyword>
<dbReference type="InterPro" id="IPR013525">
    <property type="entry name" value="ABC2_TM"/>
</dbReference>
<evidence type="ECO:0000256" key="6">
    <source>
        <dbReference type="SAM" id="Phobius"/>
    </source>
</evidence>
<feature type="domain" description="ABC-2 type transporter transmembrane" evidence="7">
    <location>
        <begin position="19"/>
        <end position="382"/>
    </location>
</feature>
<dbReference type="GO" id="GO:0005886">
    <property type="term" value="C:plasma membrane"/>
    <property type="evidence" value="ECO:0007669"/>
    <property type="project" value="UniProtKB-SubCell"/>
</dbReference>
<feature type="transmembrane region" description="Helical" evidence="6">
    <location>
        <begin position="334"/>
        <end position="354"/>
    </location>
</feature>
<feature type="transmembrane region" description="Helical" evidence="6">
    <location>
        <begin position="309"/>
        <end position="327"/>
    </location>
</feature>
<evidence type="ECO:0000313" key="8">
    <source>
        <dbReference type="EMBL" id="MEC1177359.1"/>
    </source>
</evidence>
<dbReference type="GO" id="GO:0140359">
    <property type="term" value="F:ABC-type transporter activity"/>
    <property type="evidence" value="ECO:0007669"/>
    <property type="project" value="InterPro"/>
</dbReference>
<dbReference type="RefSeq" id="WP_326121672.1">
    <property type="nucleotide sequence ID" value="NZ_JARSFG010000003.1"/>
</dbReference>
<evidence type="ECO:0000256" key="1">
    <source>
        <dbReference type="ARBA" id="ARBA00004651"/>
    </source>
</evidence>